<dbReference type="Pfam" id="PF00067">
    <property type="entry name" value="p450"/>
    <property type="match status" value="1"/>
</dbReference>
<organism evidence="7 8">
    <name type="scientific">Setomelanomma holmii</name>
    <dbReference type="NCBI Taxonomy" id="210430"/>
    <lineage>
        <taxon>Eukaryota</taxon>
        <taxon>Fungi</taxon>
        <taxon>Dikarya</taxon>
        <taxon>Ascomycota</taxon>
        <taxon>Pezizomycotina</taxon>
        <taxon>Dothideomycetes</taxon>
        <taxon>Pleosporomycetidae</taxon>
        <taxon>Pleosporales</taxon>
        <taxon>Pleosporineae</taxon>
        <taxon>Phaeosphaeriaceae</taxon>
        <taxon>Setomelanomma</taxon>
    </lineage>
</organism>
<dbReference type="GO" id="GO:0005506">
    <property type="term" value="F:iron ion binding"/>
    <property type="evidence" value="ECO:0007669"/>
    <property type="project" value="InterPro"/>
</dbReference>
<protein>
    <submittedName>
        <fullName evidence="7">Cytochrome P450</fullName>
    </submittedName>
</protein>
<comment type="similarity">
    <text evidence="2">Belongs to the cytochrome P450 family.</text>
</comment>
<dbReference type="OrthoDB" id="1470350at2759"/>
<dbReference type="Gene3D" id="1.10.630.10">
    <property type="entry name" value="Cytochrome P450"/>
    <property type="match status" value="1"/>
</dbReference>
<evidence type="ECO:0000256" key="3">
    <source>
        <dbReference type="ARBA" id="ARBA00022617"/>
    </source>
</evidence>
<sequence>MTVTRGFVTLVVFVLTVVISKVAYDTYFHPLARYPGPPLSCVTDAVYWYHWLRGNLPFYIARVHARYGTQVRLSPNRLSFIEPEAWQDIHGRKSSGRKVKLIKDPRMYLTGPSMQEPSLLTEPDDERHRKMRKIFAPGFSDRALKAQEDLIRAHVDKLVSVLSREAKTGRRIDIVRFYNCTTFDIIGELAFGESLGLLDNSQLNDWVKSILYSFERLAFYALLLEYRILGYIAHFFLSKNLKKASAKNVAYTADRVRKRMDRGTVTNKADFWTLVLSEHESGSVSLEQMKSNAYLFVAAGSETTATMLSGLTYNLLMNPTKMKRVVDEIRSMITKEDDLTIENIQRLKYLDACFSESMRSRMTTTIALLHV</sequence>
<evidence type="ECO:0000313" key="7">
    <source>
        <dbReference type="EMBL" id="KAF2022566.1"/>
    </source>
</evidence>
<dbReference type="PANTHER" id="PTHR24305:SF210">
    <property type="entry name" value="CYTOCHROME P450 MONOOXYGENASE ASQL-RELATED"/>
    <property type="match status" value="1"/>
</dbReference>
<keyword evidence="6" id="KW-0472">Membrane</keyword>
<keyword evidence="3" id="KW-0349">Heme</keyword>
<evidence type="ECO:0000256" key="6">
    <source>
        <dbReference type="SAM" id="Phobius"/>
    </source>
</evidence>
<evidence type="ECO:0000313" key="8">
    <source>
        <dbReference type="Proteomes" id="UP000799777"/>
    </source>
</evidence>
<feature type="transmembrane region" description="Helical" evidence="6">
    <location>
        <begin position="6"/>
        <end position="24"/>
    </location>
</feature>
<comment type="caution">
    <text evidence="7">The sequence shown here is derived from an EMBL/GenBank/DDBJ whole genome shotgun (WGS) entry which is preliminary data.</text>
</comment>
<dbReference type="EMBL" id="ML978535">
    <property type="protein sequence ID" value="KAF2022566.1"/>
    <property type="molecule type" value="Genomic_DNA"/>
</dbReference>
<keyword evidence="6" id="KW-1133">Transmembrane helix</keyword>
<evidence type="ECO:0000256" key="5">
    <source>
        <dbReference type="ARBA" id="ARBA00023004"/>
    </source>
</evidence>
<dbReference type="SUPFAM" id="SSF48264">
    <property type="entry name" value="Cytochrome P450"/>
    <property type="match status" value="1"/>
</dbReference>
<comment type="cofactor">
    <cofactor evidence="1">
        <name>heme</name>
        <dbReference type="ChEBI" id="CHEBI:30413"/>
    </cofactor>
</comment>
<evidence type="ECO:0000256" key="2">
    <source>
        <dbReference type="ARBA" id="ARBA00010617"/>
    </source>
</evidence>
<keyword evidence="5" id="KW-0408">Iron</keyword>
<keyword evidence="6" id="KW-0812">Transmembrane</keyword>
<reference evidence="7" key="1">
    <citation type="journal article" date="2020" name="Stud. Mycol.">
        <title>101 Dothideomycetes genomes: a test case for predicting lifestyles and emergence of pathogens.</title>
        <authorList>
            <person name="Haridas S."/>
            <person name="Albert R."/>
            <person name="Binder M."/>
            <person name="Bloem J."/>
            <person name="Labutti K."/>
            <person name="Salamov A."/>
            <person name="Andreopoulos B."/>
            <person name="Baker S."/>
            <person name="Barry K."/>
            <person name="Bills G."/>
            <person name="Bluhm B."/>
            <person name="Cannon C."/>
            <person name="Castanera R."/>
            <person name="Culley D."/>
            <person name="Daum C."/>
            <person name="Ezra D."/>
            <person name="Gonzalez J."/>
            <person name="Henrissat B."/>
            <person name="Kuo A."/>
            <person name="Liang C."/>
            <person name="Lipzen A."/>
            <person name="Lutzoni F."/>
            <person name="Magnuson J."/>
            <person name="Mondo S."/>
            <person name="Nolan M."/>
            <person name="Ohm R."/>
            <person name="Pangilinan J."/>
            <person name="Park H.-J."/>
            <person name="Ramirez L."/>
            <person name="Alfaro M."/>
            <person name="Sun H."/>
            <person name="Tritt A."/>
            <person name="Yoshinaga Y."/>
            <person name="Zwiers L.-H."/>
            <person name="Turgeon B."/>
            <person name="Goodwin S."/>
            <person name="Spatafora J."/>
            <person name="Crous P."/>
            <person name="Grigoriev I."/>
        </authorList>
    </citation>
    <scope>NUCLEOTIDE SEQUENCE</scope>
    <source>
        <strain evidence="7">CBS 110217</strain>
    </source>
</reference>
<proteinExistence type="inferred from homology"/>
<dbReference type="InterPro" id="IPR050121">
    <property type="entry name" value="Cytochrome_P450_monoxygenase"/>
</dbReference>
<keyword evidence="8" id="KW-1185">Reference proteome</keyword>
<dbReference type="PANTHER" id="PTHR24305">
    <property type="entry name" value="CYTOCHROME P450"/>
    <property type="match status" value="1"/>
</dbReference>
<dbReference type="GO" id="GO:0016705">
    <property type="term" value="F:oxidoreductase activity, acting on paired donors, with incorporation or reduction of molecular oxygen"/>
    <property type="evidence" value="ECO:0007669"/>
    <property type="project" value="InterPro"/>
</dbReference>
<evidence type="ECO:0000256" key="1">
    <source>
        <dbReference type="ARBA" id="ARBA00001971"/>
    </source>
</evidence>
<gene>
    <name evidence="7" type="ORF">EK21DRAFT_119621</name>
</gene>
<keyword evidence="4" id="KW-0479">Metal-binding</keyword>
<dbReference type="GO" id="GO:0004497">
    <property type="term" value="F:monooxygenase activity"/>
    <property type="evidence" value="ECO:0007669"/>
    <property type="project" value="InterPro"/>
</dbReference>
<dbReference type="Proteomes" id="UP000799777">
    <property type="component" value="Unassembled WGS sequence"/>
</dbReference>
<dbReference type="InterPro" id="IPR036396">
    <property type="entry name" value="Cyt_P450_sf"/>
</dbReference>
<dbReference type="GO" id="GO:0020037">
    <property type="term" value="F:heme binding"/>
    <property type="evidence" value="ECO:0007669"/>
    <property type="project" value="InterPro"/>
</dbReference>
<dbReference type="AlphaFoldDB" id="A0A9P4GWN1"/>
<name>A0A9P4GWN1_9PLEO</name>
<accession>A0A9P4GWN1</accession>
<dbReference type="InterPro" id="IPR001128">
    <property type="entry name" value="Cyt_P450"/>
</dbReference>
<evidence type="ECO:0000256" key="4">
    <source>
        <dbReference type="ARBA" id="ARBA00022723"/>
    </source>
</evidence>